<name>A0A2C8ZKE1_9MICO</name>
<dbReference type="PANTHER" id="PTHR43611:SF3">
    <property type="entry name" value="FLAVIN MONONUCLEOTIDE HYDROLASE 1, CHLOROPLATIC"/>
    <property type="match status" value="1"/>
</dbReference>
<dbReference type="RefSeq" id="WP_097060640.1">
    <property type="nucleotide sequence ID" value="NZ_BMLC01000001.1"/>
</dbReference>
<dbReference type="InterPro" id="IPR036412">
    <property type="entry name" value="HAD-like_sf"/>
</dbReference>
<organism evidence="1 2">
    <name type="scientific">Salinibacterium xinjiangense</name>
    <dbReference type="NCBI Taxonomy" id="386302"/>
    <lineage>
        <taxon>Bacteria</taxon>
        <taxon>Bacillati</taxon>
        <taxon>Actinomycetota</taxon>
        <taxon>Actinomycetes</taxon>
        <taxon>Micrococcales</taxon>
        <taxon>Microbacteriaceae</taxon>
        <taxon>Salinibacterium</taxon>
    </lineage>
</organism>
<dbReference type="SFLD" id="SFLDS00003">
    <property type="entry name" value="Haloacid_Dehalogenase"/>
    <property type="match status" value="1"/>
</dbReference>
<sequence length="210" mass="23306">MNLLFIFDMDDVLYDYDWRVRMAGMTELTGLSLAELRERWWHDDGEWAGEAGRFEMPDAYLSAFTESIGVDVDEDEWVRVRGSAMTVRPDAIAAVRRASELGTITLLTNNNALTAKHLHTLAPELVELFGEHLLTSSHYRARKPHPVVFERVLAAYDTAAANAFFADDMRENVDGARSIGITAYHYGSASGMLSAIEAFAEERATGAGQG</sequence>
<keyword evidence="2" id="KW-1185">Reference proteome</keyword>
<accession>A0A2C8ZKE1</accession>
<dbReference type="EMBL" id="OCST01000003">
    <property type="protein sequence ID" value="SOE65281.1"/>
    <property type="molecule type" value="Genomic_DNA"/>
</dbReference>
<dbReference type="AlphaFoldDB" id="A0A2C8ZKE1"/>
<dbReference type="Gene3D" id="1.10.150.240">
    <property type="entry name" value="Putative phosphatase, domain 2"/>
    <property type="match status" value="1"/>
</dbReference>
<dbReference type="OrthoDB" id="9797415at2"/>
<dbReference type="Proteomes" id="UP000219440">
    <property type="component" value="Unassembled WGS sequence"/>
</dbReference>
<dbReference type="GO" id="GO:0016787">
    <property type="term" value="F:hydrolase activity"/>
    <property type="evidence" value="ECO:0007669"/>
    <property type="project" value="UniProtKB-KW"/>
</dbReference>
<protein>
    <submittedName>
        <fullName evidence="1">Putative hydrolase of the HAD superfamily</fullName>
    </submittedName>
</protein>
<dbReference type="InterPro" id="IPR023198">
    <property type="entry name" value="PGP-like_dom2"/>
</dbReference>
<reference evidence="1 2" key="1">
    <citation type="submission" date="2017-09" db="EMBL/GenBank/DDBJ databases">
        <authorList>
            <person name="Ehlers B."/>
            <person name="Leendertz F.H."/>
        </authorList>
    </citation>
    <scope>NUCLEOTIDE SEQUENCE [LARGE SCALE GENOMIC DNA]</scope>
    <source>
        <strain evidence="1 2">CGMCC 1.05381</strain>
    </source>
</reference>
<dbReference type="SFLD" id="SFLDG01129">
    <property type="entry name" value="C1.5:_HAD__Beta-PGM__Phosphata"/>
    <property type="match status" value="1"/>
</dbReference>
<proteinExistence type="predicted"/>
<gene>
    <name evidence="1" type="ORF">SAMN06296378_1532</name>
</gene>
<dbReference type="SUPFAM" id="SSF56784">
    <property type="entry name" value="HAD-like"/>
    <property type="match status" value="1"/>
</dbReference>
<dbReference type="Gene3D" id="3.40.50.1000">
    <property type="entry name" value="HAD superfamily/HAD-like"/>
    <property type="match status" value="1"/>
</dbReference>
<evidence type="ECO:0000313" key="2">
    <source>
        <dbReference type="Proteomes" id="UP000219440"/>
    </source>
</evidence>
<dbReference type="Pfam" id="PF00702">
    <property type="entry name" value="Hydrolase"/>
    <property type="match status" value="1"/>
</dbReference>
<dbReference type="InterPro" id="IPR023214">
    <property type="entry name" value="HAD_sf"/>
</dbReference>
<evidence type="ECO:0000313" key="1">
    <source>
        <dbReference type="EMBL" id="SOE65281.1"/>
    </source>
</evidence>
<keyword evidence="1" id="KW-0378">Hydrolase</keyword>
<dbReference type="PANTHER" id="PTHR43611">
    <property type="entry name" value="ALPHA-D-GLUCOSE 1-PHOSPHATE PHOSPHATASE"/>
    <property type="match status" value="1"/>
</dbReference>